<keyword evidence="2" id="KW-1185">Reference proteome</keyword>
<gene>
    <name evidence="1" type="ORF">RPERSI_LOCUS5464</name>
</gene>
<reference evidence="1" key="1">
    <citation type="submission" date="2021-06" db="EMBL/GenBank/DDBJ databases">
        <authorList>
            <person name="Kallberg Y."/>
            <person name="Tangrot J."/>
            <person name="Rosling A."/>
        </authorList>
    </citation>
    <scope>NUCLEOTIDE SEQUENCE</scope>
    <source>
        <strain evidence="1">MA461A</strain>
    </source>
</reference>
<proteinExistence type="predicted"/>
<evidence type="ECO:0000313" key="2">
    <source>
        <dbReference type="Proteomes" id="UP000789920"/>
    </source>
</evidence>
<dbReference type="EMBL" id="CAJVQC010008181">
    <property type="protein sequence ID" value="CAG8589122.1"/>
    <property type="molecule type" value="Genomic_DNA"/>
</dbReference>
<dbReference type="Proteomes" id="UP000789920">
    <property type="component" value="Unassembled WGS sequence"/>
</dbReference>
<comment type="caution">
    <text evidence="1">The sequence shown here is derived from an EMBL/GenBank/DDBJ whole genome shotgun (WGS) entry which is preliminary data.</text>
</comment>
<organism evidence="1 2">
    <name type="scientific">Racocetra persica</name>
    <dbReference type="NCBI Taxonomy" id="160502"/>
    <lineage>
        <taxon>Eukaryota</taxon>
        <taxon>Fungi</taxon>
        <taxon>Fungi incertae sedis</taxon>
        <taxon>Mucoromycota</taxon>
        <taxon>Glomeromycotina</taxon>
        <taxon>Glomeromycetes</taxon>
        <taxon>Diversisporales</taxon>
        <taxon>Gigasporaceae</taxon>
        <taxon>Racocetra</taxon>
    </lineage>
</organism>
<accession>A0ACA9MFG7</accession>
<protein>
    <submittedName>
        <fullName evidence="1">24791_t:CDS:1</fullName>
    </submittedName>
</protein>
<evidence type="ECO:0000313" key="1">
    <source>
        <dbReference type="EMBL" id="CAG8589122.1"/>
    </source>
</evidence>
<sequence>SLSVDNFYMLCAEAKACLNCYTKAADFLLCQKRVIVDENGKVR</sequence>
<name>A0ACA9MFG7_9GLOM</name>
<feature type="non-terminal residue" evidence="1">
    <location>
        <position position="1"/>
    </location>
</feature>